<evidence type="ECO:0000256" key="3">
    <source>
        <dbReference type="ARBA" id="ARBA00022737"/>
    </source>
</evidence>
<dbReference type="InterPro" id="IPR044974">
    <property type="entry name" value="Disease_R_plants"/>
</dbReference>
<feature type="domain" description="Disease resistance N-terminal" evidence="9">
    <location>
        <begin position="5"/>
        <end position="87"/>
    </location>
</feature>
<accession>A0A804UIQ7</accession>
<keyword evidence="13" id="KW-1185">Reference proteome</keyword>
<dbReference type="InterPro" id="IPR055414">
    <property type="entry name" value="LRR_R13L4/SHOC2-like"/>
</dbReference>
<dbReference type="AlphaFoldDB" id="A0A804UIQ7"/>
<keyword evidence="4" id="KW-0547">Nucleotide-binding</keyword>
<evidence type="ECO:0000259" key="8">
    <source>
        <dbReference type="Pfam" id="PF00931"/>
    </source>
</evidence>
<dbReference type="RefSeq" id="XP_008659356.1">
    <property type="nucleotide sequence ID" value="XM_008661134.3"/>
</dbReference>
<evidence type="ECO:0000313" key="13">
    <source>
        <dbReference type="Proteomes" id="UP000007305"/>
    </source>
</evidence>
<dbReference type="Gene3D" id="1.10.8.430">
    <property type="entry name" value="Helical domain of apoptotic protease-activating factors"/>
    <property type="match status" value="1"/>
</dbReference>
<dbReference type="Gene3D" id="3.80.10.10">
    <property type="entry name" value="Ribonuclease Inhibitor"/>
    <property type="match status" value="2"/>
</dbReference>
<keyword evidence="5" id="KW-0611">Plant defense</keyword>
<dbReference type="InterPro" id="IPR036388">
    <property type="entry name" value="WH-like_DNA-bd_sf"/>
</dbReference>
<dbReference type="Proteomes" id="UP000007305">
    <property type="component" value="Chromosome 9"/>
</dbReference>
<gene>
    <name evidence="12" type="primary">LOC103638154</name>
</gene>
<dbReference type="InterPro" id="IPR058922">
    <property type="entry name" value="WHD_DRP"/>
</dbReference>
<dbReference type="GO" id="GO:0042742">
    <property type="term" value="P:defense response to bacterium"/>
    <property type="evidence" value="ECO:0007669"/>
    <property type="project" value="UniProtKB-ARBA"/>
</dbReference>
<reference evidence="13" key="1">
    <citation type="journal article" date="2009" name="Science">
        <title>The B73 maize genome: complexity, diversity, and dynamics.</title>
        <authorList>
            <person name="Schnable P.S."/>
            <person name="Ware D."/>
            <person name="Fulton R.S."/>
            <person name="Stein J.C."/>
            <person name="Wei F."/>
            <person name="Pasternak S."/>
            <person name="Liang C."/>
            <person name="Zhang J."/>
            <person name="Fulton L."/>
            <person name="Graves T.A."/>
            <person name="Minx P."/>
            <person name="Reily A.D."/>
            <person name="Courtney L."/>
            <person name="Kruchowski S.S."/>
            <person name="Tomlinson C."/>
            <person name="Strong C."/>
            <person name="Delehaunty K."/>
            <person name="Fronick C."/>
            <person name="Courtney B."/>
            <person name="Rock S.M."/>
            <person name="Belter E."/>
            <person name="Du F."/>
            <person name="Kim K."/>
            <person name="Abbott R.M."/>
            <person name="Cotton M."/>
            <person name="Levy A."/>
            <person name="Marchetto P."/>
            <person name="Ochoa K."/>
            <person name="Jackson S.M."/>
            <person name="Gillam B."/>
            <person name="Chen W."/>
            <person name="Yan L."/>
            <person name="Higginbotham J."/>
            <person name="Cardenas M."/>
            <person name="Waligorski J."/>
            <person name="Applebaum E."/>
            <person name="Phelps L."/>
            <person name="Falcone J."/>
            <person name="Kanchi K."/>
            <person name="Thane T."/>
            <person name="Scimone A."/>
            <person name="Thane N."/>
            <person name="Henke J."/>
            <person name="Wang T."/>
            <person name="Ruppert J."/>
            <person name="Shah N."/>
            <person name="Rotter K."/>
            <person name="Hodges J."/>
            <person name="Ingenthron E."/>
            <person name="Cordes M."/>
            <person name="Kohlberg S."/>
            <person name="Sgro J."/>
            <person name="Delgado B."/>
            <person name="Mead K."/>
            <person name="Chinwalla A."/>
            <person name="Leonard S."/>
            <person name="Crouse K."/>
            <person name="Collura K."/>
            <person name="Kudrna D."/>
            <person name="Currie J."/>
            <person name="He R."/>
            <person name="Angelova A."/>
            <person name="Rajasekar S."/>
            <person name="Mueller T."/>
            <person name="Lomeli R."/>
            <person name="Scara G."/>
            <person name="Ko A."/>
            <person name="Delaney K."/>
            <person name="Wissotski M."/>
            <person name="Lopez G."/>
            <person name="Campos D."/>
            <person name="Braidotti M."/>
            <person name="Ashley E."/>
            <person name="Golser W."/>
            <person name="Kim H."/>
            <person name="Lee S."/>
            <person name="Lin J."/>
            <person name="Dujmic Z."/>
            <person name="Kim W."/>
            <person name="Talag J."/>
            <person name="Zuccolo A."/>
            <person name="Fan C."/>
            <person name="Sebastian A."/>
            <person name="Kramer M."/>
            <person name="Spiegel L."/>
            <person name="Nascimento L."/>
            <person name="Zutavern T."/>
            <person name="Miller B."/>
            <person name="Ambroise C."/>
            <person name="Muller S."/>
            <person name="Spooner W."/>
            <person name="Narechania A."/>
            <person name="Ren L."/>
            <person name="Wei S."/>
            <person name="Kumari S."/>
            <person name="Faga B."/>
            <person name="Levy M.J."/>
            <person name="McMahan L."/>
            <person name="Van Buren P."/>
            <person name="Vaughn M.W."/>
            <person name="Ying K."/>
            <person name="Yeh C.-T."/>
            <person name="Emrich S.J."/>
            <person name="Jia Y."/>
            <person name="Kalyanaraman A."/>
            <person name="Hsia A.-P."/>
            <person name="Barbazuk W.B."/>
            <person name="Baucom R.S."/>
            <person name="Brutnell T.P."/>
            <person name="Carpita N.C."/>
            <person name="Chaparro C."/>
            <person name="Chia J.-M."/>
            <person name="Deragon J.-M."/>
            <person name="Estill J.C."/>
            <person name="Fu Y."/>
            <person name="Jeddeloh J.A."/>
            <person name="Han Y."/>
            <person name="Lee H."/>
            <person name="Li P."/>
            <person name="Lisch D.R."/>
            <person name="Liu S."/>
            <person name="Liu Z."/>
            <person name="Nagel D.H."/>
            <person name="McCann M.C."/>
            <person name="SanMiguel P."/>
            <person name="Myers A.M."/>
            <person name="Nettleton D."/>
            <person name="Nguyen J."/>
            <person name="Penning B.W."/>
            <person name="Ponnala L."/>
            <person name="Schneider K.L."/>
            <person name="Schwartz D.C."/>
            <person name="Sharma A."/>
            <person name="Soderlund C."/>
            <person name="Springer N.M."/>
            <person name="Sun Q."/>
            <person name="Wang H."/>
            <person name="Waterman M."/>
            <person name="Westerman R."/>
            <person name="Wolfgruber T.K."/>
            <person name="Yang L."/>
            <person name="Yu Y."/>
            <person name="Zhang L."/>
            <person name="Zhou S."/>
            <person name="Zhu Q."/>
            <person name="Bennetzen J.L."/>
            <person name="Dawe R.K."/>
            <person name="Jiang J."/>
            <person name="Jiang N."/>
            <person name="Presting G.G."/>
            <person name="Wessler S.R."/>
            <person name="Aluru S."/>
            <person name="Martienssen R.A."/>
            <person name="Clifton S.W."/>
            <person name="McCombie W.R."/>
            <person name="Wing R.A."/>
            <person name="Wilson R.K."/>
        </authorList>
    </citation>
    <scope>NUCLEOTIDE SEQUENCE [LARGE SCALE GENOMIC DNA]</scope>
    <source>
        <strain evidence="13">cv. B73</strain>
    </source>
</reference>
<evidence type="ECO:0000256" key="1">
    <source>
        <dbReference type="ARBA" id="ARBA00008894"/>
    </source>
</evidence>
<reference evidence="12" key="2">
    <citation type="submission" date="2019-07" db="EMBL/GenBank/DDBJ databases">
        <authorList>
            <person name="Seetharam A."/>
            <person name="Woodhouse M."/>
            <person name="Cannon E."/>
        </authorList>
    </citation>
    <scope>NUCLEOTIDE SEQUENCE [LARGE SCALE GENOMIC DNA]</scope>
    <source>
        <strain evidence="12">cv. B73</strain>
    </source>
</reference>
<dbReference type="PRINTS" id="PR00364">
    <property type="entry name" value="DISEASERSIST"/>
</dbReference>
<dbReference type="InterPro" id="IPR032675">
    <property type="entry name" value="LRR_dom_sf"/>
</dbReference>
<feature type="coiled-coil region" evidence="7">
    <location>
        <begin position="284"/>
        <end position="315"/>
    </location>
</feature>
<dbReference type="PANTHER" id="PTHR23155">
    <property type="entry name" value="DISEASE RESISTANCE PROTEIN RP"/>
    <property type="match status" value="1"/>
</dbReference>
<dbReference type="InterPro" id="IPR041118">
    <property type="entry name" value="Rx_N"/>
</dbReference>
<dbReference type="SUPFAM" id="SSF52540">
    <property type="entry name" value="P-loop containing nucleoside triphosphate hydrolases"/>
    <property type="match status" value="1"/>
</dbReference>
<feature type="domain" description="Disease resistance R13L4/SHOC-2-like LRR" evidence="11">
    <location>
        <begin position="605"/>
        <end position="707"/>
    </location>
</feature>
<dbReference type="GO" id="GO:0043531">
    <property type="term" value="F:ADP binding"/>
    <property type="evidence" value="ECO:0007669"/>
    <property type="project" value="InterPro"/>
</dbReference>
<dbReference type="InParanoid" id="A0A804UIQ7"/>
<evidence type="ECO:0008006" key="14">
    <source>
        <dbReference type="Google" id="ProtNLM"/>
    </source>
</evidence>
<dbReference type="Gramene" id="Zm00001eb378630_T001">
    <property type="protein sequence ID" value="Zm00001eb378630_P001"/>
    <property type="gene ID" value="Zm00001eb378630"/>
</dbReference>
<proteinExistence type="inferred from homology"/>
<dbReference type="InterPro" id="IPR038005">
    <property type="entry name" value="RX-like_CC"/>
</dbReference>
<evidence type="ECO:0000259" key="10">
    <source>
        <dbReference type="Pfam" id="PF23559"/>
    </source>
</evidence>
<evidence type="ECO:0000256" key="7">
    <source>
        <dbReference type="SAM" id="Coils"/>
    </source>
</evidence>
<dbReference type="KEGG" id="zma:103638154"/>
<reference evidence="12" key="3">
    <citation type="submission" date="2021-05" db="UniProtKB">
        <authorList>
            <consortium name="EnsemblPlants"/>
        </authorList>
    </citation>
    <scope>IDENTIFICATION</scope>
    <source>
        <strain evidence="12">cv. B73</strain>
    </source>
</reference>
<dbReference type="GO" id="GO:0009626">
    <property type="term" value="P:plant-type hypersensitive response"/>
    <property type="evidence" value="ECO:0007669"/>
    <property type="project" value="UniProtKB-ARBA"/>
</dbReference>
<dbReference type="PANTHER" id="PTHR23155:SF1185">
    <property type="entry name" value="DISEASE RESISTANCE RPP8-LIKE PROTEIN 3-RELATED"/>
    <property type="match status" value="1"/>
</dbReference>
<dbReference type="InterPro" id="IPR002182">
    <property type="entry name" value="NB-ARC"/>
</dbReference>
<sequence>MAQQAVFAVLERGGSIAVDEAVYLLGVSEKLESAKKQLLLMQAFLMDLDEKMLKGNFMARHLASEVREIAYEVEDIIDTANILMRRNGPKTSVRGAMSKYACFPIYLTRLHKLGSRIDSTEERMKKLFGDFEKFNIAANAIAEEPRRYITEDDDIRHRRLVHPNSGDQVGVIGFDEQIKQIEYDLLDTKNRHLTVVSIVGPGGAGKSTMAKKVYSLPAVKGHFKVHCWLTVSQRAVATHDFLKEVVKMVVPSHLMKVMVLRVMGDVKVKKVDNARKMMTEKEEKKIWEDQKAKELEEAKELDKLEEHEVKKLLHEFALSQRYLIVLDDIWSKDAWDAIKHAFPNQKNGSRIILTTRNVDVAKLPGARKKIYRPKLLNEDESTQLLLTTALPEYILDGGQNLDELKELGKELAIKCGGLPLALIVLGGYLSRNLDVGEWKRLLTNSMDWHDLITSDRVIGAILDLSYYDMPSHLRSCFMYTTAFPEDSPIDVRVLAMLWIAEGFIPLVRGQTREKVALKYVAELVQRCMIQAEGWTNSGMIKVVKVHDILREWGFGRAQREGFMKDCHSAEDIEVAYSGEEMMKAYRVVLHSSLSLERGVGTTTRKLRTLLDFNNHTSVQVPKSFQGLRVLHLNCSGEVSLPKDIHQMRYLRYLGLGGNCSYDLPSNIGGLLSLETLYCTASIDHIPASLWRNRTLRQVHIPYARSLSSPQIGSQSSKVLVILVDCGSSTHMDDAKRIVEKTRRQVLRNKNLDLSFCLGVEYGKYGMEVIGRCNTGVQFPIDLLNFDETHDYWELKICCANLLSNDHKILELGRIKNLKVLEIGEQSYTGKVMVFPSGSFMTLERLVLYDLAVEKWKIECGSMICLRVLTLCKCPKLVHLPEELLRLPKLRSLALIAMPLGCYQKGEVPQGVKISESDDEKVFQHLPIWRWLHLSAPPAFDEY</sequence>
<dbReference type="Pfam" id="PF23559">
    <property type="entry name" value="WHD_DRP"/>
    <property type="match status" value="1"/>
</dbReference>
<protein>
    <recommendedName>
        <fullName evidence="14">Disease resistance protein</fullName>
    </recommendedName>
</protein>
<feature type="domain" description="NB-ARC" evidence="8">
    <location>
        <begin position="176"/>
        <end position="251"/>
    </location>
</feature>
<evidence type="ECO:0000256" key="5">
    <source>
        <dbReference type="ARBA" id="ARBA00022821"/>
    </source>
</evidence>
<organism evidence="12 13">
    <name type="scientific">Zea mays</name>
    <name type="common">Maize</name>
    <dbReference type="NCBI Taxonomy" id="4577"/>
    <lineage>
        <taxon>Eukaryota</taxon>
        <taxon>Viridiplantae</taxon>
        <taxon>Streptophyta</taxon>
        <taxon>Embryophyta</taxon>
        <taxon>Tracheophyta</taxon>
        <taxon>Spermatophyta</taxon>
        <taxon>Magnoliopsida</taxon>
        <taxon>Liliopsida</taxon>
        <taxon>Poales</taxon>
        <taxon>Poaceae</taxon>
        <taxon>PACMAD clade</taxon>
        <taxon>Panicoideae</taxon>
        <taxon>Andropogonodae</taxon>
        <taxon>Andropogoneae</taxon>
        <taxon>Tripsacinae</taxon>
        <taxon>Zea</taxon>
    </lineage>
</organism>
<dbReference type="Pfam" id="PF00931">
    <property type="entry name" value="NB-ARC"/>
    <property type="match status" value="2"/>
</dbReference>
<dbReference type="GO" id="GO:0098542">
    <property type="term" value="P:defense response to other organism"/>
    <property type="evidence" value="ECO:0000318"/>
    <property type="project" value="GO_Central"/>
</dbReference>
<name>A0A804UIQ7_MAIZE</name>
<dbReference type="InterPro" id="IPR027417">
    <property type="entry name" value="P-loop_NTPase"/>
</dbReference>
<keyword evidence="2" id="KW-0433">Leucine-rich repeat</keyword>
<evidence type="ECO:0000259" key="11">
    <source>
        <dbReference type="Pfam" id="PF23598"/>
    </source>
</evidence>
<evidence type="ECO:0000256" key="2">
    <source>
        <dbReference type="ARBA" id="ARBA00022614"/>
    </source>
</evidence>
<dbReference type="EnsemblPlants" id="Zm00001eb378630_T001">
    <property type="protein sequence ID" value="Zm00001eb378630_P001"/>
    <property type="gene ID" value="Zm00001eb378630"/>
</dbReference>
<dbReference type="CDD" id="cd14798">
    <property type="entry name" value="RX-CC_like"/>
    <property type="match status" value="1"/>
</dbReference>
<keyword evidence="3" id="KW-0677">Repeat</keyword>
<evidence type="ECO:0000256" key="4">
    <source>
        <dbReference type="ARBA" id="ARBA00022741"/>
    </source>
</evidence>
<comment type="similarity">
    <text evidence="1">Belongs to the disease resistance NB-LRR family.</text>
</comment>
<dbReference type="GO" id="GO:0002758">
    <property type="term" value="P:innate immune response-activating signaling pathway"/>
    <property type="evidence" value="ECO:0007669"/>
    <property type="project" value="UniProtKB-ARBA"/>
</dbReference>
<dbReference type="Pfam" id="PF23598">
    <property type="entry name" value="LRR_14"/>
    <property type="match status" value="1"/>
</dbReference>
<dbReference type="Pfam" id="PF18052">
    <property type="entry name" value="Rx_N"/>
    <property type="match status" value="1"/>
</dbReference>
<dbReference type="FunFam" id="1.10.10.10:FF:000322">
    <property type="entry name" value="Probable disease resistance protein At1g63360"/>
    <property type="match status" value="1"/>
</dbReference>
<keyword evidence="6 7" id="KW-0175">Coiled coil</keyword>
<dbReference type="FunCoup" id="A0A804UIQ7">
    <property type="interactions" value="30"/>
</dbReference>
<evidence type="ECO:0000256" key="6">
    <source>
        <dbReference type="ARBA" id="ARBA00023054"/>
    </source>
</evidence>
<dbReference type="Gene3D" id="3.40.50.300">
    <property type="entry name" value="P-loop containing nucleotide triphosphate hydrolases"/>
    <property type="match status" value="1"/>
</dbReference>
<dbReference type="InterPro" id="IPR042197">
    <property type="entry name" value="Apaf_helical"/>
</dbReference>
<feature type="domain" description="Disease resistance protein winged helix" evidence="10">
    <location>
        <begin position="483"/>
        <end position="550"/>
    </location>
</feature>
<feature type="domain" description="NB-ARC" evidence="8">
    <location>
        <begin position="280"/>
        <end position="389"/>
    </location>
</feature>
<dbReference type="OrthoDB" id="597327at2759"/>
<evidence type="ECO:0000313" key="12">
    <source>
        <dbReference type="EnsemblPlants" id="Zm00001eb378630_P001"/>
    </source>
</evidence>
<evidence type="ECO:0000259" key="9">
    <source>
        <dbReference type="Pfam" id="PF18052"/>
    </source>
</evidence>
<dbReference type="Gene3D" id="1.20.5.4130">
    <property type="match status" value="1"/>
</dbReference>
<dbReference type="Gene3D" id="1.10.10.10">
    <property type="entry name" value="Winged helix-like DNA-binding domain superfamily/Winged helix DNA-binding domain"/>
    <property type="match status" value="1"/>
</dbReference>
<dbReference type="GeneID" id="103638154"/>
<dbReference type="SUPFAM" id="SSF52058">
    <property type="entry name" value="L domain-like"/>
    <property type="match status" value="1"/>
</dbReference>